<evidence type="ECO:0000259" key="11">
    <source>
        <dbReference type="Pfam" id="PF02910"/>
    </source>
</evidence>
<protein>
    <recommendedName>
        <fullName evidence="2">L-aspartate oxidase</fullName>
    </recommendedName>
    <alternativeName>
        <fullName evidence="7">Quinolinate synthase B</fullName>
    </alternativeName>
</protein>
<dbReference type="Gene3D" id="3.50.50.60">
    <property type="entry name" value="FAD/NAD(P)-binding domain"/>
    <property type="match status" value="1"/>
</dbReference>
<dbReference type="Pfam" id="PF00890">
    <property type="entry name" value="FAD_binding_2"/>
    <property type="match status" value="1"/>
</dbReference>
<evidence type="ECO:0000256" key="2">
    <source>
        <dbReference type="ARBA" id="ARBA00021901"/>
    </source>
</evidence>
<keyword evidence="3" id="KW-0285">Flavoprotein</keyword>
<feature type="compositionally biased region" description="Basic and acidic residues" evidence="9">
    <location>
        <begin position="607"/>
        <end position="624"/>
    </location>
</feature>
<dbReference type="Pfam" id="PF02910">
    <property type="entry name" value="Succ_DH_flav_C"/>
    <property type="match status" value="1"/>
</dbReference>
<dbReference type="GO" id="GO:0009435">
    <property type="term" value="P:NAD+ biosynthetic process"/>
    <property type="evidence" value="ECO:0007669"/>
    <property type="project" value="InterPro"/>
</dbReference>
<evidence type="ECO:0000256" key="9">
    <source>
        <dbReference type="SAM" id="MobiDB-lite"/>
    </source>
</evidence>
<dbReference type="Proteomes" id="UP000321424">
    <property type="component" value="Unassembled WGS sequence"/>
</dbReference>
<keyword evidence="4" id="KW-0274">FAD</keyword>
<dbReference type="RefSeq" id="WP_246181274.1">
    <property type="nucleotide sequence ID" value="NZ_BJXA01000078.1"/>
</dbReference>
<proteinExistence type="predicted"/>
<accession>A0A511MQF9</accession>
<dbReference type="AlphaFoldDB" id="A0A511MQF9"/>
<name>A0A511MQF9_9NOCA</name>
<dbReference type="PANTHER" id="PTHR42716:SF2">
    <property type="entry name" value="L-ASPARTATE OXIDASE, CHLOROPLASTIC"/>
    <property type="match status" value="1"/>
</dbReference>
<dbReference type="EMBL" id="BJXA01000078">
    <property type="protein sequence ID" value="GEM42829.1"/>
    <property type="molecule type" value="Genomic_DNA"/>
</dbReference>
<dbReference type="InterPro" id="IPR036188">
    <property type="entry name" value="FAD/NAD-bd_sf"/>
</dbReference>
<reference evidence="12 13" key="1">
    <citation type="submission" date="2019-07" db="EMBL/GenBank/DDBJ databases">
        <title>Whole genome shotgun sequence of Nocardia ninae NBRC 108245.</title>
        <authorList>
            <person name="Hosoyama A."/>
            <person name="Uohara A."/>
            <person name="Ohji S."/>
            <person name="Ichikawa N."/>
        </authorList>
    </citation>
    <scope>NUCLEOTIDE SEQUENCE [LARGE SCALE GENOMIC DNA]</scope>
    <source>
        <strain evidence="12 13">NBRC 108245</strain>
    </source>
</reference>
<organism evidence="12 13">
    <name type="scientific">Nocardia ninae NBRC 108245</name>
    <dbReference type="NCBI Taxonomy" id="1210091"/>
    <lineage>
        <taxon>Bacteria</taxon>
        <taxon>Bacillati</taxon>
        <taxon>Actinomycetota</taxon>
        <taxon>Actinomycetes</taxon>
        <taxon>Mycobacteriales</taxon>
        <taxon>Nocardiaceae</taxon>
        <taxon>Nocardia</taxon>
    </lineage>
</organism>
<keyword evidence="13" id="KW-1185">Reference proteome</keyword>
<feature type="domain" description="Fumarate reductase/succinate dehydrogenase flavoprotein-like C-terminal" evidence="11">
    <location>
        <begin position="443"/>
        <end position="480"/>
    </location>
</feature>
<evidence type="ECO:0000256" key="5">
    <source>
        <dbReference type="ARBA" id="ARBA00023002"/>
    </source>
</evidence>
<evidence type="ECO:0000256" key="7">
    <source>
        <dbReference type="ARBA" id="ARBA00030386"/>
    </source>
</evidence>
<comment type="cofactor">
    <cofactor evidence="1">
        <name>FAD</name>
        <dbReference type="ChEBI" id="CHEBI:57692"/>
    </cofactor>
</comment>
<dbReference type="InterPro" id="IPR003953">
    <property type="entry name" value="FAD-dep_OxRdtase_2_FAD-bd"/>
</dbReference>
<evidence type="ECO:0000259" key="10">
    <source>
        <dbReference type="Pfam" id="PF00890"/>
    </source>
</evidence>
<evidence type="ECO:0000256" key="3">
    <source>
        <dbReference type="ARBA" id="ARBA00022630"/>
    </source>
</evidence>
<keyword evidence="5" id="KW-0560">Oxidoreductase</keyword>
<dbReference type="InterPro" id="IPR037099">
    <property type="entry name" value="Fum_R/Succ_DH_flav-like_C_sf"/>
</dbReference>
<evidence type="ECO:0000313" key="12">
    <source>
        <dbReference type="EMBL" id="GEM42829.1"/>
    </source>
</evidence>
<evidence type="ECO:0000256" key="6">
    <source>
        <dbReference type="ARBA" id="ARBA00029426"/>
    </source>
</evidence>
<dbReference type="PANTHER" id="PTHR42716">
    <property type="entry name" value="L-ASPARTATE OXIDASE"/>
    <property type="match status" value="1"/>
</dbReference>
<dbReference type="SUPFAM" id="SSF46977">
    <property type="entry name" value="Succinate dehydrogenase/fumarate reductase flavoprotein C-terminal domain"/>
    <property type="match status" value="1"/>
</dbReference>
<comment type="function">
    <text evidence="6">Catalyzes the oxidation of L-aspartate to iminoaspartate, the first step in the de novo biosynthesis of NAD(+).</text>
</comment>
<evidence type="ECO:0000256" key="8">
    <source>
        <dbReference type="ARBA" id="ARBA00048305"/>
    </source>
</evidence>
<feature type="domain" description="FAD-dependent oxidoreductase 2 FAD-binding" evidence="10">
    <location>
        <begin position="7"/>
        <end position="214"/>
    </location>
</feature>
<dbReference type="PRINTS" id="PR00368">
    <property type="entry name" value="FADPNR"/>
</dbReference>
<evidence type="ECO:0000256" key="4">
    <source>
        <dbReference type="ARBA" id="ARBA00022827"/>
    </source>
</evidence>
<comment type="caution">
    <text evidence="12">The sequence shown here is derived from an EMBL/GenBank/DDBJ whole genome shotgun (WGS) entry which is preliminary data.</text>
</comment>
<comment type="catalytic activity">
    <reaction evidence="8">
        <text>L-aspartate + O2 = iminosuccinate + H2O2</text>
        <dbReference type="Rhea" id="RHEA:25876"/>
        <dbReference type="ChEBI" id="CHEBI:15379"/>
        <dbReference type="ChEBI" id="CHEBI:16240"/>
        <dbReference type="ChEBI" id="CHEBI:29991"/>
        <dbReference type="ChEBI" id="CHEBI:77875"/>
        <dbReference type="EC" id="1.4.3.16"/>
    </reaction>
    <physiologicalReaction direction="left-to-right" evidence="8">
        <dbReference type="Rhea" id="RHEA:25877"/>
    </physiologicalReaction>
</comment>
<dbReference type="InterPro" id="IPR015939">
    <property type="entry name" value="Fum_Rdtase/Succ_DH_flav-like_C"/>
</dbReference>
<gene>
    <name evidence="12" type="ORF">NN4_73480</name>
</gene>
<sequence>MTELETDVLVLGGGPAGTWAAVSAAATGARVVLADKARCGTSGPTAHGTTSLWNIPPGPARDEAVRRGYAHGGGLGDPEWMHRVLEETHLRVEQLARWGYRFPGAGPGSSLRVYLDGASYLRRMRRSALDAGVRVLDHHPALQLLVDRDGGVAGATGVQLHNHCQAWTVRAGAVVVATGGCAFLSGGAGTDVDTGDGLLFAAEAGAELSGMEFSSAYGLTPVVHVPNTARPKSASGLGLHFATLYDESGAILEGHRAAAFAAIADGHRVFAALDDVPASMRGWLTEQGLVDHTGRVPLRAVLEGTVRGTGGLRVANHDCATTIGGLFGAGDVTTRELITGAVSGFGGQGGAWAIASGVWAGAGAARYARAADLRSPVREVPGAGLSEVSRIDPRAVVGLVQEHTLPLRRSYWRSAGSLVDSIGELDSMWPGAEFDLGGTGLDRLRARQAAALLAVARWTKYSALARTESRGMHRRTDHPGAEADWRVRLMSGGLDNVWVRPDAREIAALDAGMVGAKEIAVPPAREPVARGRREALVVEAHDPSIRRETLVFDARGPSPRRETRVLDARGQSGRRDALVFDARGPAVAHTREAGVLSTRSAAIPDAPEIRPAEDTPASTDEHLTPVDPIAM</sequence>
<evidence type="ECO:0000256" key="1">
    <source>
        <dbReference type="ARBA" id="ARBA00001974"/>
    </source>
</evidence>
<evidence type="ECO:0000313" key="13">
    <source>
        <dbReference type="Proteomes" id="UP000321424"/>
    </source>
</evidence>
<dbReference type="Gene3D" id="1.20.58.100">
    <property type="entry name" value="Fumarate reductase/succinate dehydrogenase flavoprotein-like, C-terminal domain"/>
    <property type="match status" value="1"/>
</dbReference>
<dbReference type="PRINTS" id="PR00469">
    <property type="entry name" value="PNDRDTASEII"/>
</dbReference>
<dbReference type="GO" id="GO:0008734">
    <property type="term" value="F:L-aspartate oxidase activity"/>
    <property type="evidence" value="ECO:0007669"/>
    <property type="project" value="UniProtKB-EC"/>
</dbReference>
<dbReference type="SUPFAM" id="SSF51905">
    <property type="entry name" value="FAD/NAD(P)-binding domain"/>
    <property type="match status" value="1"/>
</dbReference>
<feature type="region of interest" description="Disordered" evidence="9">
    <location>
        <begin position="598"/>
        <end position="631"/>
    </location>
</feature>
<dbReference type="InterPro" id="IPR005288">
    <property type="entry name" value="NadB"/>
</dbReference>